<reference evidence="1" key="1">
    <citation type="submission" date="2020-10" db="EMBL/GenBank/DDBJ databases">
        <authorList>
            <person name="Gilroy R."/>
        </authorList>
    </citation>
    <scope>NUCLEOTIDE SEQUENCE</scope>
    <source>
        <strain evidence="1">ChiBcec7-5410</strain>
    </source>
</reference>
<gene>
    <name evidence="1" type="ORF">IAC43_00075</name>
</gene>
<reference evidence="1" key="2">
    <citation type="journal article" date="2021" name="PeerJ">
        <title>Extensive microbial diversity within the chicken gut microbiome revealed by metagenomics and culture.</title>
        <authorList>
            <person name="Gilroy R."/>
            <person name="Ravi A."/>
            <person name="Getino M."/>
            <person name="Pursley I."/>
            <person name="Horton D.L."/>
            <person name="Alikhan N.F."/>
            <person name="Baker D."/>
            <person name="Gharbi K."/>
            <person name="Hall N."/>
            <person name="Watson M."/>
            <person name="Adriaenssens E.M."/>
            <person name="Foster-Nyarko E."/>
            <person name="Jarju S."/>
            <person name="Secka A."/>
            <person name="Antonio M."/>
            <person name="Oren A."/>
            <person name="Chaudhuri R.R."/>
            <person name="La Ragione R."/>
            <person name="Hildebrand F."/>
            <person name="Pallen M.J."/>
        </authorList>
    </citation>
    <scope>NUCLEOTIDE SEQUENCE</scope>
    <source>
        <strain evidence="1">ChiBcec7-5410</strain>
    </source>
</reference>
<accession>A0A9D1H448</accession>
<protein>
    <submittedName>
        <fullName evidence="1">Uncharacterized protein</fullName>
    </submittedName>
</protein>
<organism evidence="1 2">
    <name type="scientific">Candidatus Faecivivens stercoripullorum</name>
    <dbReference type="NCBI Taxonomy" id="2840805"/>
    <lineage>
        <taxon>Bacteria</taxon>
        <taxon>Bacillati</taxon>
        <taxon>Bacillota</taxon>
        <taxon>Clostridia</taxon>
        <taxon>Eubacteriales</taxon>
        <taxon>Oscillospiraceae</taxon>
        <taxon>Oscillospiraceae incertae sedis</taxon>
        <taxon>Candidatus Faecivivens</taxon>
    </lineage>
</organism>
<proteinExistence type="predicted"/>
<name>A0A9D1H448_9FIRM</name>
<dbReference type="AlphaFoldDB" id="A0A9D1H448"/>
<dbReference type="EMBL" id="DVLW01000003">
    <property type="protein sequence ID" value="HIT93560.1"/>
    <property type="molecule type" value="Genomic_DNA"/>
</dbReference>
<sequence length="136" mass="15106">MSCTGSFAVSCENFGGLEMSDSVHFGIIPEIDGTRDYSQFDSFEEVCRLHRCIEIGNEYANKWVNQSGHISTFACTLERPFCGIDYCGVTLIPPDSLPELLGIIRLDAKREAAVFNLMILIEKAIENGNFLIVYGV</sequence>
<comment type="caution">
    <text evidence="1">The sequence shown here is derived from an EMBL/GenBank/DDBJ whole genome shotgun (WGS) entry which is preliminary data.</text>
</comment>
<dbReference type="Proteomes" id="UP000824160">
    <property type="component" value="Unassembled WGS sequence"/>
</dbReference>
<evidence type="ECO:0000313" key="2">
    <source>
        <dbReference type="Proteomes" id="UP000824160"/>
    </source>
</evidence>
<evidence type="ECO:0000313" key="1">
    <source>
        <dbReference type="EMBL" id="HIT93560.1"/>
    </source>
</evidence>